<sequence>MLPLPLSFAEFCEIPMSQALKDFWYSKVIEIGIPPYQLHILQTAGENSLEYFELFYNSGQMAMIVHLESFLKKRMTLEALKLSEWTIETLTHLANDVAALDQTAVPLDIETNTGILPTTIPAPFEIANSTPIELIAGQNLASYVVANIGSRADAVQILHQFQIPHVDTDIIVDHDDDEDDAVPTSLRITQELARRMLTSFIAEAYERCLGKYREILSDGNGPSSSNAARMYNLALEYYPEYKLGDHNAGRQLSMQMTPEQMQHAGGVEGLFAFIGENAPLGWNSVFRK</sequence>
<dbReference type="AlphaFoldDB" id="A0A507DIK9"/>
<gene>
    <name evidence="1" type="ORF">SeMB42_g01908</name>
</gene>
<accession>A0A507DIK9</accession>
<evidence type="ECO:0000313" key="1">
    <source>
        <dbReference type="EMBL" id="TPX51539.1"/>
    </source>
</evidence>
<evidence type="ECO:0000313" key="2">
    <source>
        <dbReference type="Proteomes" id="UP000317494"/>
    </source>
</evidence>
<dbReference type="EMBL" id="QEAN01000053">
    <property type="protein sequence ID" value="TPX51539.1"/>
    <property type="molecule type" value="Genomic_DNA"/>
</dbReference>
<dbReference type="Proteomes" id="UP000317494">
    <property type="component" value="Unassembled WGS sequence"/>
</dbReference>
<protein>
    <submittedName>
        <fullName evidence="1">Uncharacterized protein</fullName>
    </submittedName>
</protein>
<reference evidence="1 2" key="1">
    <citation type="journal article" date="2019" name="Sci. Rep.">
        <title>Comparative genomics of chytrid fungi reveal insights into the obligate biotrophic and pathogenic lifestyle of Synchytrium endobioticum.</title>
        <authorList>
            <person name="van de Vossenberg B.T.L.H."/>
            <person name="Warris S."/>
            <person name="Nguyen H.D.T."/>
            <person name="van Gent-Pelzer M.P.E."/>
            <person name="Joly D.L."/>
            <person name="van de Geest H.C."/>
            <person name="Bonants P.J.M."/>
            <person name="Smith D.S."/>
            <person name="Levesque C.A."/>
            <person name="van der Lee T.A.J."/>
        </authorList>
    </citation>
    <scope>NUCLEOTIDE SEQUENCE [LARGE SCALE GENOMIC DNA]</scope>
    <source>
        <strain evidence="1 2">MB42</strain>
    </source>
</reference>
<keyword evidence="2" id="KW-1185">Reference proteome</keyword>
<dbReference type="VEuPathDB" id="FungiDB:SeMB42_g01908"/>
<organism evidence="1 2">
    <name type="scientific">Synchytrium endobioticum</name>
    <dbReference type="NCBI Taxonomy" id="286115"/>
    <lineage>
        <taxon>Eukaryota</taxon>
        <taxon>Fungi</taxon>
        <taxon>Fungi incertae sedis</taxon>
        <taxon>Chytridiomycota</taxon>
        <taxon>Chytridiomycota incertae sedis</taxon>
        <taxon>Chytridiomycetes</taxon>
        <taxon>Synchytriales</taxon>
        <taxon>Synchytriaceae</taxon>
        <taxon>Synchytrium</taxon>
    </lineage>
</organism>
<name>A0A507DIK9_9FUNG</name>
<comment type="caution">
    <text evidence="1">The sequence shown here is derived from an EMBL/GenBank/DDBJ whole genome shotgun (WGS) entry which is preliminary data.</text>
</comment>
<proteinExistence type="predicted"/>